<keyword evidence="2" id="KW-1185">Reference proteome</keyword>
<dbReference type="eggNOG" id="COG0457">
    <property type="taxonomic scope" value="Bacteria"/>
</dbReference>
<sequence>MIIDDPALDDDALRVARDHARRGDWHPAEELLRDVGDDWDRRGHAVDVLAQATVEDAGWADQWCAERPADAGAAAVRGWGEVHRAWAMRGADWAENTGSEAFEGFFQGLTRARGLCRRAIELGPDDPTPWVAMLWLAIGQEEPQNEFRRRWNQLTARDPHNRLGHIAALQYLAEKWHGSHEQMYAFARKATGPWAAVLPLQAHAEYVLTEEGKGFKHAYKVADFWKESPEVEADIDAALAWLGGSEPGHAMALHDRTVVGYALAQAERWADARELFSRMGNQAYEYPWYYQGDPLKAFTRALRRAY</sequence>
<dbReference type="EMBL" id="LT629701">
    <property type="protein sequence ID" value="SDM19883.1"/>
    <property type="molecule type" value="Genomic_DNA"/>
</dbReference>
<dbReference type="Proteomes" id="UP000183376">
    <property type="component" value="Chromosome I"/>
</dbReference>
<dbReference type="STRING" id="211114.SAMN04489726_0314"/>
<protein>
    <recommendedName>
        <fullName evidence="3">DUF4034 domain-containing protein</fullName>
    </recommendedName>
</protein>
<gene>
    <name evidence="1" type="ORF">SAMN04489726_0314</name>
</gene>
<evidence type="ECO:0008006" key="3">
    <source>
        <dbReference type="Google" id="ProtNLM"/>
    </source>
</evidence>
<dbReference type="AlphaFoldDB" id="A0A1G9R9H7"/>
<evidence type="ECO:0000313" key="1">
    <source>
        <dbReference type="EMBL" id="SDM19883.1"/>
    </source>
</evidence>
<proteinExistence type="predicted"/>
<organism evidence="1 2">
    <name type="scientific">Allokutzneria albata</name>
    <name type="common">Kibdelosporangium albatum</name>
    <dbReference type="NCBI Taxonomy" id="211114"/>
    <lineage>
        <taxon>Bacteria</taxon>
        <taxon>Bacillati</taxon>
        <taxon>Actinomycetota</taxon>
        <taxon>Actinomycetes</taxon>
        <taxon>Pseudonocardiales</taxon>
        <taxon>Pseudonocardiaceae</taxon>
        <taxon>Allokutzneria</taxon>
    </lineage>
</organism>
<name>A0A1G9R9H7_ALLAB</name>
<reference evidence="1 2" key="1">
    <citation type="submission" date="2016-10" db="EMBL/GenBank/DDBJ databases">
        <authorList>
            <person name="de Groot N.N."/>
        </authorList>
    </citation>
    <scope>NUCLEOTIDE SEQUENCE [LARGE SCALE GENOMIC DNA]</scope>
    <source>
        <strain evidence="1 2">DSM 44149</strain>
    </source>
</reference>
<accession>A0A1G9R9H7</accession>
<evidence type="ECO:0000313" key="2">
    <source>
        <dbReference type="Proteomes" id="UP000183376"/>
    </source>
</evidence>